<keyword evidence="2" id="KW-1185">Reference proteome</keyword>
<protein>
    <submittedName>
        <fullName evidence="1">Type 1 fimbrial protein</fullName>
    </submittedName>
</protein>
<dbReference type="EMBL" id="CP093255">
    <property type="protein sequence ID" value="UNH39840.1"/>
    <property type="molecule type" value="Genomic_DNA"/>
</dbReference>
<accession>A0ACD3YA08</accession>
<reference evidence="1" key="1">
    <citation type="submission" date="2022-03" db="EMBL/GenBank/DDBJ databases">
        <title>ESBL-producing Moellerella wisconsensis and Escherichia marmotae isolated from wild game meat.</title>
        <authorList>
            <person name="Biggel M."/>
        </authorList>
    </citation>
    <scope>NUCLEOTIDE SEQUENCE</scope>
    <source>
        <strain evidence="1">W1</strain>
    </source>
</reference>
<organism evidence="1 2">
    <name type="scientific">Moellerella wisconsensis</name>
    <dbReference type="NCBI Taxonomy" id="158849"/>
    <lineage>
        <taxon>Bacteria</taxon>
        <taxon>Pseudomonadati</taxon>
        <taxon>Pseudomonadota</taxon>
        <taxon>Gammaproteobacteria</taxon>
        <taxon>Enterobacterales</taxon>
        <taxon>Morganellaceae</taxon>
        <taxon>Moellerella</taxon>
    </lineage>
</organism>
<evidence type="ECO:0000313" key="1">
    <source>
        <dbReference type="EMBL" id="UNH39840.1"/>
    </source>
</evidence>
<proteinExistence type="predicted"/>
<gene>
    <name evidence="1" type="ORF">MNY70_05170</name>
</gene>
<dbReference type="Proteomes" id="UP000829420">
    <property type="component" value="Chromosome"/>
</dbReference>
<evidence type="ECO:0000313" key="2">
    <source>
        <dbReference type="Proteomes" id="UP000829420"/>
    </source>
</evidence>
<name>A0ACD3YA08_9GAMM</name>
<sequence>MILKKSLLSIAVLTATIGFSLNVNAADKNTADVTLSGLISAVTCDIDVNGVSGGTTVDTGMHITSDFENTVNNVTGVPVPMVVTLKNCATKDSKVGSGNLYISGTTAPNGNNNIFVGNNTTTGFMVLKTGKNTSADAIPNDGLVPLDATGYTDDKGTITYGGASYTFNVAMASTIKNPTAGLYTAPIIISYASE</sequence>